<name>A0A498CE63_9GAMM</name>
<dbReference type="PROSITE" id="PS51459">
    <property type="entry name" value="FIDO"/>
    <property type="match status" value="1"/>
</dbReference>
<protein>
    <submittedName>
        <fullName evidence="2">Fic/DOC family protein</fullName>
    </submittedName>
</protein>
<feature type="domain" description="Fido" evidence="1">
    <location>
        <begin position="33"/>
        <end position="184"/>
    </location>
</feature>
<dbReference type="Proteomes" id="UP000274786">
    <property type="component" value="Unassembled WGS sequence"/>
</dbReference>
<dbReference type="AlphaFoldDB" id="A0A498CE63"/>
<comment type="caution">
    <text evidence="2">The sequence shown here is derived from an EMBL/GenBank/DDBJ whole genome shotgun (WGS) entry which is preliminary data.</text>
</comment>
<reference evidence="2 3" key="1">
    <citation type="submission" date="2018-10" db="EMBL/GenBank/DDBJ databases">
        <title>Comparative analysis of microorganisms from saline springs in Andes Mountain Range, Colombia.</title>
        <authorList>
            <person name="Rubin E."/>
        </authorList>
    </citation>
    <scope>NUCLEOTIDE SEQUENCE [LARGE SCALE GENOMIC DNA]</scope>
    <source>
        <strain evidence="2 3">USBA GBX 843</strain>
    </source>
</reference>
<sequence>MRMPALDLPRLAEIEAKEARIYQDWRRTVCWPLSMADVQRFIALCTGGDGALRTTPVWICSHDGHSQLPMVPADHSAKRLAQLLRLLADGAVGVGITAAVLVLALVNNAHAFCDGNGRLGRALFNFCLHRAGLPDQCFLPLKTLTVLSRGGYEIRLREAELCGRWDGLYAYHCTAMELYAWLGKQPATPDQNEDV</sequence>
<gene>
    <name evidence="2" type="ORF">BCL79_0753</name>
</gene>
<dbReference type="EMBL" id="RCDC01000004">
    <property type="protein sequence ID" value="RLK56368.1"/>
    <property type="molecule type" value="Genomic_DNA"/>
</dbReference>
<evidence type="ECO:0000259" key="1">
    <source>
        <dbReference type="PROSITE" id="PS51459"/>
    </source>
</evidence>
<organism evidence="2 3">
    <name type="scientific">Stenotrophomonas rhizophila</name>
    <dbReference type="NCBI Taxonomy" id="216778"/>
    <lineage>
        <taxon>Bacteria</taxon>
        <taxon>Pseudomonadati</taxon>
        <taxon>Pseudomonadota</taxon>
        <taxon>Gammaproteobacteria</taxon>
        <taxon>Lysobacterales</taxon>
        <taxon>Lysobacteraceae</taxon>
        <taxon>Stenotrophomonas</taxon>
    </lineage>
</organism>
<dbReference type="Gene3D" id="1.10.3290.10">
    <property type="entry name" value="Fido-like domain"/>
    <property type="match status" value="1"/>
</dbReference>
<evidence type="ECO:0000313" key="3">
    <source>
        <dbReference type="Proteomes" id="UP000274786"/>
    </source>
</evidence>
<accession>A0A498CE63</accession>
<dbReference type="InterPro" id="IPR036597">
    <property type="entry name" value="Fido-like_dom_sf"/>
</dbReference>
<dbReference type="SUPFAM" id="SSF140931">
    <property type="entry name" value="Fic-like"/>
    <property type="match status" value="1"/>
</dbReference>
<dbReference type="Pfam" id="PF02661">
    <property type="entry name" value="Fic"/>
    <property type="match status" value="1"/>
</dbReference>
<dbReference type="InterPro" id="IPR003812">
    <property type="entry name" value="Fido"/>
</dbReference>
<proteinExistence type="predicted"/>
<evidence type="ECO:0000313" key="2">
    <source>
        <dbReference type="EMBL" id="RLK56368.1"/>
    </source>
</evidence>